<dbReference type="AlphaFoldDB" id="A0A3P1BM23"/>
<protein>
    <recommendedName>
        <fullName evidence="4">Anti-sigma factor</fullName>
    </recommendedName>
</protein>
<organism evidence="2 3">
    <name type="scientific">Larkinella rosea</name>
    <dbReference type="NCBI Taxonomy" id="2025312"/>
    <lineage>
        <taxon>Bacteria</taxon>
        <taxon>Pseudomonadati</taxon>
        <taxon>Bacteroidota</taxon>
        <taxon>Cytophagia</taxon>
        <taxon>Cytophagales</taxon>
        <taxon>Spirosomataceae</taxon>
        <taxon>Larkinella</taxon>
    </lineage>
</organism>
<accession>A0A3P1BM23</accession>
<dbReference type="OrthoDB" id="952577at2"/>
<keyword evidence="3" id="KW-1185">Reference proteome</keyword>
<proteinExistence type="predicted"/>
<feature type="transmembrane region" description="Helical" evidence="1">
    <location>
        <begin position="117"/>
        <end position="138"/>
    </location>
</feature>
<dbReference type="EMBL" id="RQJO01000009">
    <property type="protein sequence ID" value="RRB02107.1"/>
    <property type="molecule type" value="Genomic_DNA"/>
</dbReference>
<comment type="caution">
    <text evidence="2">The sequence shown here is derived from an EMBL/GenBank/DDBJ whole genome shotgun (WGS) entry which is preliminary data.</text>
</comment>
<dbReference type="RefSeq" id="WP_124876271.1">
    <property type="nucleotide sequence ID" value="NZ_RQJO01000009.1"/>
</dbReference>
<name>A0A3P1BM23_9BACT</name>
<evidence type="ECO:0008006" key="4">
    <source>
        <dbReference type="Google" id="ProtNLM"/>
    </source>
</evidence>
<keyword evidence="1" id="KW-0812">Transmembrane</keyword>
<keyword evidence="1" id="KW-0472">Membrane</keyword>
<evidence type="ECO:0000256" key="1">
    <source>
        <dbReference type="SAM" id="Phobius"/>
    </source>
</evidence>
<evidence type="ECO:0000313" key="2">
    <source>
        <dbReference type="EMBL" id="RRB02107.1"/>
    </source>
</evidence>
<gene>
    <name evidence="2" type="ORF">EHT25_16615</name>
</gene>
<reference evidence="2 3" key="1">
    <citation type="submission" date="2018-11" db="EMBL/GenBank/DDBJ databases">
        <authorList>
            <person name="Zhou Z."/>
            <person name="Wang G."/>
        </authorList>
    </citation>
    <scope>NUCLEOTIDE SEQUENCE [LARGE SCALE GENOMIC DNA]</scope>
    <source>
        <strain evidence="2 3">KCTC52004</strain>
    </source>
</reference>
<evidence type="ECO:0000313" key="3">
    <source>
        <dbReference type="Proteomes" id="UP000271925"/>
    </source>
</evidence>
<keyword evidence="1" id="KW-1133">Transmembrane helix</keyword>
<sequence>MDIQQYIASGVLEAYLLGIASEEEQHEVQQMKVLYPEISSAIDDLEVVIESYCLENSVPPPTGTWELIEARTVRRDIKKREKSNDDGKTAEPQPEKPDYLEVAFSDTYIRVHKYWRIAFVAVFILSKIFLIAGLYYYFKADSQNQEIERLKTVIQQQSTR</sequence>
<dbReference type="Proteomes" id="UP000271925">
    <property type="component" value="Unassembled WGS sequence"/>
</dbReference>